<dbReference type="KEGG" id="sla:SERLADRAFT_443308"/>
<dbReference type="OrthoDB" id="5561659at2759"/>
<comment type="similarity">
    <text evidence="2">Belongs to the DNA repair metallo-beta-lactamase (DRMBL) family.</text>
</comment>
<name>F8PC62_SERL9</name>
<evidence type="ECO:0000256" key="2">
    <source>
        <dbReference type="ARBA" id="ARBA00010304"/>
    </source>
</evidence>
<feature type="coiled-coil region" evidence="13">
    <location>
        <begin position="507"/>
        <end position="542"/>
    </location>
</feature>
<dbReference type="EMBL" id="GL945444">
    <property type="protein sequence ID" value="EGO19262.1"/>
    <property type="molecule type" value="Genomic_DNA"/>
</dbReference>
<evidence type="ECO:0000256" key="7">
    <source>
        <dbReference type="ARBA" id="ARBA00022839"/>
    </source>
</evidence>
<dbReference type="GO" id="GO:0003684">
    <property type="term" value="F:damaged DNA binding"/>
    <property type="evidence" value="ECO:0007669"/>
    <property type="project" value="TreeGrafter"/>
</dbReference>
<dbReference type="GO" id="GO:0005634">
    <property type="term" value="C:nucleus"/>
    <property type="evidence" value="ECO:0007669"/>
    <property type="project" value="UniProtKB-SubCell"/>
</dbReference>
<dbReference type="InterPro" id="IPR036866">
    <property type="entry name" value="RibonucZ/Hydroxyglut_hydro"/>
</dbReference>
<feature type="domain" description="DNA repair metallo-beta-lactamase" evidence="15">
    <location>
        <begin position="287"/>
        <end position="396"/>
    </location>
</feature>
<evidence type="ECO:0000256" key="6">
    <source>
        <dbReference type="ARBA" id="ARBA00022801"/>
    </source>
</evidence>
<dbReference type="SUPFAM" id="SSF56281">
    <property type="entry name" value="Metallo-hydrolase/oxidoreductase"/>
    <property type="match status" value="1"/>
</dbReference>
<dbReference type="GO" id="GO:0004519">
    <property type="term" value="F:endonuclease activity"/>
    <property type="evidence" value="ECO:0007669"/>
    <property type="project" value="UniProtKB-KW"/>
</dbReference>
<keyword evidence="9" id="KW-0234">DNA repair</keyword>
<keyword evidence="3" id="KW-0540">Nuclease</keyword>
<keyword evidence="8" id="KW-0233">DNA recombination</keyword>
<feature type="compositionally biased region" description="Polar residues" evidence="14">
    <location>
        <begin position="776"/>
        <end position="786"/>
    </location>
</feature>
<keyword evidence="13" id="KW-0175">Coiled coil</keyword>
<sequence>MPPGTPYNSFVLPYRIRVDEFSDSYKNSESYVKPLLHLLSHTHADHINGLAAKSFGYKVICSNDAKEMLLRHEVYAERALHENDMRAVVKRTFAHLKVDPWIQPDGTKFYHGSRDLLFALPLNTPTPFELNALETVTITLIDANHCPGAVMFLIQGDKGAILHTGDFRAEPWFLDTLSRNPFLQPYIPAENVPAVAEAEGPITYQPLEAIHLDTASLLSTLKVPTKEQAVTGLIELIALFPPTTYFFINSWTWGYEDILKAIANTFHCKIHVDRYKHSIYSHVSDPFLRSIFTCDPSSTRFHACERFDRCDIVSVEDYNYGNEPAPLSKVGKKVVYVNPIPMSESKWEMYLTSVKRQMNDGENVDSLLVALSRHSPLPELMSFVSLFRPRKVIPNTLIPALHGLDWACMKIMFADCVFNDPEAPSAYHDTEGIVDYNGPASDELDYNDGDVSFKNLMGGTQALQDAEQWADDGKMVKKLRVLSYWLRGKEKAIVDRALARGYALKELEKLDKELADGRALEVEAQEEVQEAAQRRSEKEQRREVLKRYVDSDDDTDDDERGKTAHRLFAHLAGVDDIDSSLSQSLSISGRSVHTGVGVPLYPVDPVTGQLTPESSPPRPVFRRQKDKGNVRVTKLPRSIAIPPPTLGLTTILPPSANFIAPVVPGTFASGSGLRIEEKEALPFHNLKNCSMEDRSTASSSASQSLDDDQQRKTKRRKVDKDGSTENDNTLKGDSRNGSLSSIYPTTKHIRRSQSSLKQGSGTDIGARMWKPDSSKISKAANSSTQFPHAPIGGPSNASASSPCVASPRRLEPKPTLPVIGSSSRYSTLPMMASSDSSVIRGSPADQRAQRLARTSDRLSIAEKLSKARPDLVSPAYSAKRARRLSKIERAKTIDASSECLEGEDLRCDSPAVDWERSRRLAEGVKEAVAKGEKPATVLPPLLCLKGRCYD</sequence>
<dbReference type="GO" id="GO:0006303">
    <property type="term" value="P:double-strand break repair via nonhomologous end joining"/>
    <property type="evidence" value="ECO:0007669"/>
    <property type="project" value="TreeGrafter"/>
</dbReference>
<reference evidence="16" key="1">
    <citation type="submission" date="2011-04" db="EMBL/GenBank/DDBJ databases">
        <title>Evolution of plant cell wall degrading machinery underlies the functional diversity of forest fungi.</title>
        <authorList>
            <consortium name="US DOE Joint Genome Institute (JGI-PGF)"/>
            <person name="Eastwood D.C."/>
            <person name="Floudas D."/>
            <person name="Binder M."/>
            <person name="Majcherczyk A."/>
            <person name="Schneider P."/>
            <person name="Aerts A."/>
            <person name="Asiegbu F.O."/>
            <person name="Baker S.E."/>
            <person name="Barry K."/>
            <person name="Bendiksby M."/>
            <person name="Blumentritt M."/>
            <person name="Coutinho P.M."/>
            <person name="Cullen D."/>
            <person name="Cullen D."/>
            <person name="Gathman A."/>
            <person name="Goodell B."/>
            <person name="Henrissat B."/>
            <person name="Ihrmark K."/>
            <person name="Kauserud H."/>
            <person name="Kohler A."/>
            <person name="LaButti K."/>
            <person name="Lapidus A."/>
            <person name="Lavin J.L."/>
            <person name="Lee Y.-H."/>
            <person name="Lindquist E."/>
            <person name="Lilly W."/>
            <person name="Lucas S."/>
            <person name="Morin E."/>
            <person name="Murat C."/>
            <person name="Oguiza J.A."/>
            <person name="Park J."/>
            <person name="Pisabarro A.G."/>
            <person name="Riley R."/>
            <person name="Rosling A."/>
            <person name="Salamov A."/>
            <person name="Schmidt O."/>
            <person name="Schmutz J."/>
            <person name="Skrede I."/>
            <person name="Stenlid J."/>
            <person name="Wiebenga A."/>
            <person name="Xie X."/>
            <person name="Kues U."/>
            <person name="Hibbett D.S."/>
            <person name="Hoffmeister D."/>
            <person name="Hogberg N."/>
            <person name="Martin F."/>
            <person name="Grigoriev I.V."/>
            <person name="Watkinson S.C."/>
        </authorList>
    </citation>
    <scope>NUCLEOTIDE SEQUENCE</scope>
    <source>
        <strain evidence="16">S7.9</strain>
    </source>
</reference>
<dbReference type="GO" id="GO:0036297">
    <property type="term" value="P:interstrand cross-link repair"/>
    <property type="evidence" value="ECO:0007669"/>
    <property type="project" value="TreeGrafter"/>
</dbReference>
<feature type="compositionally biased region" description="Polar residues" evidence="14">
    <location>
        <begin position="735"/>
        <end position="744"/>
    </location>
</feature>
<evidence type="ECO:0000256" key="3">
    <source>
        <dbReference type="ARBA" id="ARBA00022722"/>
    </source>
</evidence>
<keyword evidence="7" id="KW-0269">Exonuclease</keyword>
<dbReference type="RefSeq" id="XP_007323983.1">
    <property type="nucleotide sequence ID" value="XM_007323921.1"/>
</dbReference>
<feature type="region of interest" description="Disordered" evidence="14">
    <location>
        <begin position="692"/>
        <end position="822"/>
    </location>
</feature>
<organism>
    <name type="scientific">Serpula lacrymans var. lacrymans (strain S7.9)</name>
    <name type="common">Dry rot fungus</name>
    <dbReference type="NCBI Taxonomy" id="578457"/>
    <lineage>
        <taxon>Eukaryota</taxon>
        <taxon>Fungi</taxon>
        <taxon>Dikarya</taxon>
        <taxon>Basidiomycota</taxon>
        <taxon>Agaricomycotina</taxon>
        <taxon>Agaricomycetes</taxon>
        <taxon>Agaricomycetidae</taxon>
        <taxon>Boletales</taxon>
        <taxon>Coniophorineae</taxon>
        <taxon>Serpulaceae</taxon>
        <taxon>Serpula</taxon>
    </lineage>
</organism>
<evidence type="ECO:0000256" key="12">
    <source>
        <dbReference type="ARBA" id="ARBA00042677"/>
    </source>
</evidence>
<dbReference type="Gene3D" id="3.40.50.12650">
    <property type="match status" value="1"/>
</dbReference>
<evidence type="ECO:0000256" key="1">
    <source>
        <dbReference type="ARBA" id="ARBA00004123"/>
    </source>
</evidence>
<keyword evidence="10" id="KW-0539">Nucleus</keyword>
<comment type="subcellular location">
    <subcellularLocation>
        <location evidence="1">Nucleus</location>
    </subcellularLocation>
</comment>
<evidence type="ECO:0000256" key="4">
    <source>
        <dbReference type="ARBA" id="ARBA00022759"/>
    </source>
</evidence>
<evidence type="ECO:0000256" key="9">
    <source>
        <dbReference type="ARBA" id="ARBA00023204"/>
    </source>
</evidence>
<protein>
    <recommendedName>
        <fullName evidence="11">Protein artemis</fullName>
    </recommendedName>
    <alternativeName>
        <fullName evidence="12">DNA cross-link repair 1C protein</fullName>
    </alternativeName>
</protein>
<dbReference type="PANTHER" id="PTHR23240">
    <property type="entry name" value="DNA CROSS-LINK REPAIR PROTEIN PSO2/SNM1-RELATED"/>
    <property type="match status" value="1"/>
</dbReference>
<evidence type="ECO:0000256" key="13">
    <source>
        <dbReference type="SAM" id="Coils"/>
    </source>
</evidence>
<dbReference type="GO" id="GO:0000723">
    <property type="term" value="P:telomere maintenance"/>
    <property type="evidence" value="ECO:0007669"/>
    <property type="project" value="TreeGrafter"/>
</dbReference>
<keyword evidence="6" id="KW-0378">Hydrolase</keyword>
<feature type="compositionally biased region" description="Polar residues" evidence="14">
    <location>
        <begin position="752"/>
        <end position="761"/>
    </location>
</feature>
<dbReference type="Proteomes" id="UP000008064">
    <property type="component" value="Unassembled WGS sequence"/>
</dbReference>
<dbReference type="InterPro" id="IPR011084">
    <property type="entry name" value="DRMBL"/>
</dbReference>
<evidence type="ECO:0000256" key="11">
    <source>
        <dbReference type="ARBA" id="ARBA00039759"/>
    </source>
</evidence>
<dbReference type="GO" id="GO:0006310">
    <property type="term" value="P:DNA recombination"/>
    <property type="evidence" value="ECO:0007669"/>
    <property type="project" value="UniProtKB-KW"/>
</dbReference>
<dbReference type="HOGENOM" id="CLU_008345_0_0_1"/>
<dbReference type="PANTHER" id="PTHR23240:SF8">
    <property type="entry name" value="PROTEIN ARTEMIS"/>
    <property type="match status" value="1"/>
</dbReference>
<evidence type="ECO:0000259" key="15">
    <source>
        <dbReference type="Pfam" id="PF07522"/>
    </source>
</evidence>
<dbReference type="AlphaFoldDB" id="F8PC62"/>
<evidence type="ECO:0000256" key="10">
    <source>
        <dbReference type="ARBA" id="ARBA00023242"/>
    </source>
</evidence>
<evidence type="ECO:0000256" key="14">
    <source>
        <dbReference type="SAM" id="MobiDB-lite"/>
    </source>
</evidence>
<evidence type="ECO:0000256" key="5">
    <source>
        <dbReference type="ARBA" id="ARBA00022763"/>
    </source>
</evidence>
<evidence type="ECO:0000313" key="16">
    <source>
        <dbReference type="EMBL" id="EGO19262.1"/>
    </source>
</evidence>
<keyword evidence="4" id="KW-0255">Endonuclease</keyword>
<gene>
    <name evidence="16" type="ORF">SERLADRAFT_443308</name>
</gene>
<dbReference type="GO" id="GO:0035312">
    <property type="term" value="F:5'-3' DNA exonuclease activity"/>
    <property type="evidence" value="ECO:0007669"/>
    <property type="project" value="TreeGrafter"/>
</dbReference>
<proteinExistence type="inferred from homology"/>
<feature type="compositionally biased region" description="Basic and acidic residues" evidence="14">
    <location>
        <begin position="718"/>
        <end position="734"/>
    </location>
</feature>
<dbReference type="GeneID" id="18815885"/>
<dbReference type="Pfam" id="PF07522">
    <property type="entry name" value="DRMBL"/>
    <property type="match status" value="1"/>
</dbReference>
<keyword evidence="5" id="KW-0227">DNA damage</keyword>
<evidence type="ECO:0000256" key="8">
    <source>
        <dbReference type="ARBA" id="ARBA00023172"/>
    </source>
</evidence>
<accession>F8PC62</accession>
<dbReference type="Gene3D" id="3.60.15.10">
    <property type="entry name" value="Ribonuclease Z/Hydroxyacylglutathione hydrolase-like"/>
    <property type="match status" value="1"/>
</dbReference>